<name>A0ABW2CEV4_9ACTN</name>
<reference evidence="3" key="1">
    <citation type="journal article" date="2019" name="Int. J. Syst. Evol. Microbiol.">
        <title>The Global Catalogue of Microorganisms (GCM) 10K type strain sequencing project: providing services to taxonomists for standard genome sequencing and annotation.</title>
        <authorList>
            <consortium name="The Broad Institute Genomics Platform"/>
            <consortium name="The Broad Institute Genome Sequencing Center for Infectious Disease"/>
            <person name="Wu L."/>
            <person name="Ma J."/>
        </authorList>
    </citation>
    <scope>NUCLEOTIDE SEQUENCE [LARGE SCALE GENOMIC DNA]</scope>
    <source>
        <strain evidence="3">JCM 3369</strain>
    </source>
</reference>
<dbReference type="EMBL" id="JBHSXS010000003">
    <property type="protein sequence ID" value="MFC6879730.1"/>
    <property type="molecule type" value="Genomic_DNA"/>
</dbReference>
<evidence type="ECO:0000259" key="1">
    <source>
        <dbReference type="PROSITE" id="PS50943"/>
    </source>
</evidence>
<organism evidence="2 3">
    <name type="scientific">Actinomadura yumaensis</name>
    <dbReference type="NCBI Taxonomy" id="111807"/>
    <lineage>
        <taxon>Bacteria</taxon>
        <taxon>Bacillati</taxon>
        <taxon>Actinomycetota</taxon>
        <taxon>Actinomycetes</taxon>
        <taxon>Streptosporangiales</taxon>
        <taxon>Thermomonosporaceae</taxon>
        <taxon>Actinomadura</taxon>
    </lineage>
</organism>
<dbReference type="InterPro" id="IPR001387">
    <property type="entry name" value="Cro/C1-type_HTH"/>
</dbReference>
<dbReference type="SUPFAM" id="SSF47413">
    <property type="entry name" value="lambda repressor-like DNA-binding domains"/>
    <property type="match status" value="1"/>
</dbReference>
<feature type="domain" description="HTH cro/C1-type" evidence="1">
    <location>
        <begin position="18"/>
        <end position="72"/>
    </location>
</feature>
<dbReference type="RefSeq" id="WP_160821682.1">
    <property type="nucleotide sequence ID" value="NZ_JBHSXE010000001.1"/>
</dbReference>
<keyword evidence="3" id="KW-1185">Reference proteome</keyword>
<accession>A0ABW2CEV4</accession>
<dbReference type="Gene3D" id="1.10.260.40">
    <property type="entry name" value="lambda repressor-like DNA-binding domains"/>
    <property type="match status" value="1"/>
</dbReference>
<dbReference type="CDD" id="cd00093">
    <property type="entry name" value="HTH_XRE"/>
    <property type="match status" value="1"/>
</dbReference>
<sequence length="286" mass="31420">MVQPHSPTVRGRRLARELRQLRADAEITPEQAAVRLGWSRFKISRIERAQTKPSAADLNAMLDLYGADGGRRAALDHLAKNAWRRGWWTSYKDVFTGSYVGLEDEAATIRSWQIQVIPGLLQTELYARHLLEAAFPGDPAAVDRRLQARMARKTLLSRKDAPVLDVVLDEAALRRKVGSRLAMKEQLLAIALASERPNVTVRVLANEAGAHAGLGGPFVILGFGAVLDEPDVVYVEGFGGDVFLESADEVARSNLTFNRICDVAMPPERSVAFIADVAEELSRPDG</sequence>
<protein>
    <submittedName>
        <fullName evidence="2">Helix-turn-helix domain-containing protein</fullName>
    </submittedName>
</protein>
<dbReference type="InterPro" id="IPR010982">
    <property type="entry name" value="Lambda_DNA-bd_dom_sf"/>
</dbReference>
<dbReference type="InterPro" id="IPR043917">
    <property type="entry name" value="DUF5753"/>
</dbReference>
<proteinExistence type="predicted"/>
<gene>
    <name evidence="2" type="ORF">ACFQKB_08125</name>
</gene>
<comment type="caution">
    <text evidence="2">The sequence shown here is derived from an EMBL/GenBank/DDBJ whole genome shotgun (WGS) entry which is preliminary data.</text>
</comment>
<dbReference type="Pfam" id="PF13560">
    <property type="entry name" value="HTH_31"/>
    <property type="match status" value="1"/>
</dbReference>
<dbReference type="Pfam" id="PF19054">
    <property type="entry name" value="DUF5753"/>
    <property type="match status" value="1"/>
</dbReference>
<evidence type="ECO:0000313" key="3">
    <source>
        <dbReference type="Proteomes" id="UP001596380"/>
    </source>
</evidence>
<dbReference type="Proteomes" id="UP001596380">
    <property type="component" value="Unassembled WGS sequence"/>
</dbReference>
<dbReference type="SMART" id="SM00530">
    <property type="entry name" value="HTH_XRE"/>
    <property type="match status" value="1"/>
</dbReference>
<evidence type="ECO:0000313" key="2">
    <source>
        <dbReference type="EMBL" id="MFC6879730.1"/>
    </source>
</evidence>
<dbReference type="PROSITE" id="PS50943">
    <property type="entry name" value="HTH_CROC1"/>
    <property type="match status" value="1"/>
</dbReference>